<reference evidence="1 2" key="1">
    <citation type="submission" date="2023-06" db="EMBL/GenBank/DDBJ databases">
        <title>Five Gram-positive bacteria isolated from mangrove sediments in Shenzhen, Guangdong, China.</title>
        <authorList>
            <person name="Yu S."/>
            <person name="Zheng W."/>
            <person name="Huang Y."/>
        </authorList>
    </citation>
    <scope>NUCLEOTIDE SEQUENCE [LARGE SCALE GENOMIC DNA]</scope>
    <source>
        <strain evidence="1 2">SaN35-3</strain>
    </source>
</reference>
<dbReference type="EMBL" id="CP129013">
    <property type="protein sequence ID" value="WLR42096.1"/>
    <property type="molecule type" value="Genomic_DNA"/>
</dbReference>
<dbReference type="Pfam" id="PF08877">
    <property type="entry name" value="MepB-like"/>
    <property type="match status" value="1"/>
</dbReference>
<sequence length="169" mass="19619">MNKFFSALEYVNEHIYEPNQLVIRSIQEEQQNSNYGGGTFLLSNKSIRFRVSKRTPNKIGEFVAIWEKGEDSKNTAFSYENAPDILVINTTIKENQFGQFIIPKETLAKRNILKTRSSKGKMGLRVYPSWESPTGKQALMTQKWQLPYFVDMSNMNDLPIKKILQLYLQ</sequence>
<dbReference type="RefSeq" id="WP_226540534.1">
    <property type="nucleotide sequence ID" value="NZ_CP129013.1"/>
</dbReference>
<dbReference type="InterPro" id="IPR011235">
    <property type="entry name" value="MepB-like"/>
</dbReference>
<organism evidence="1 2">
    <name type="scientific">Bacillus carboniphilus</name>
    <dbReference type="NCBI Taxonomy" id="86663"/>
    <lineage>
        <taxon>Bacteria</taxon>
        <taxon>Bacillati</taxon>
        <taxon>Bacillota</taxon>
        <taxon>Bacilli</taxon>
        <taxon>Bacillales</taxon>
        <taxon>Bacillaceae</taxon>
        <taxon>Bacillus</taxon>
    </lineage>
</organism>
<dbReference type="Proteomes" id="UP001197974">
    <property type="component" value="Chromosome"/>
</dbReference>
<gene>
    <name evidence="1" type="ORF">LC087_15190</name>
</gene>
<proteinExistence type="predicted"/>
<keyword evidence="2" id="KW-1185">Reference proteome</keyword>
<dbReference type="InterPro" id="IPR038231">
    <property type="entry name" value="MepB-like_sf"/>
</dbReference>
<evidence type="ECO:0000313" key="2">
    <source>
        <dbReference type="Proteomes" id="UP001197974"/>
    </source>
</evidence>
<protein>
    <submittedName>
        <fullName evidence="1">MepB family protein</fullName>
    </submittedName>
</protein>
<dbReference type="Gene3D" id="3.40.1350.140">
    <property type="entry name" value="MepB-like"/>
    <property type="match status" value="1"/>
</dbReference>
<evidence type="ECO:0000313" key="1">
    <source>
        <dbReference type="EMBL" id="WLR42096.1"/>
    </source>
</evidence>
<name>A0ABY9JRQ4_9BACI</name>
<accession>A0ABY9JRQ4</accession>
<dbReference type="PIRSF" id="PIRSF032285">
    <property type="entry name" value="UCP032285"/>
    <property type="match status" value="1"/>
</dbReference>